<dbReference type="GO" id="GO:0004497">
    <property type="term" value="F:monooxygenase activity"/>
    <property type="evidence" value="ECO:0007669"/>
    <property type="project" value="UniProtKB-KW"/>
</dbReference>
<gene>
    <name evidence="10" type="ORF">NC653_002917</name>
</gene>
<comment type="cofactor">
    <cofactor evidence="1">
        <name>heme</name>
        <dbReference type="ChEBI" id="CHEBI:30413"/>
    </cofactor>
</comment>
<evidence type="ECO:0000256" key="2">
    <source>
        <dbReference type="ARBA" id="ARBA00004370"/>
    </source>
</evidence>
<reference evidence="10 11" key="1">
    <citation type="journal article" date="2023" name="Mol. Ecol. Resour.">
        <title>Chromosome-level genome assembly of a triploid poplar Populus alba 'Berolinensis'.</title>
        <authorList>
            <person name="Chen S."/>
            <person name="Yu Y."/>
            <person name="Wang X."/>
            <person name="Wang S."/>
            <person name="Zhang T."/>
            <person name="Zhou Y."/>
            <person name="He R."/>
            <person name="Meng N."/>
            <person name="Wang Y."/>
            <person name="Liu W."/>
            <person name="Liu Z."/>
            <person name="Liu J."/>
            <person name="Guo Q."/>
            <person name="Huang H."/>
            <person name="Sederoff R.R."/>
            <person name="Wang G."/>
            <person name="Qu G."/>
            <person name="Chen S."/>
        </authorList>
    </citation>
    <scope>NUCLEOTIDE SEQUENCE [LARGE SCALE GENOMIC DNA]</scope>
    <source>
        <strain evidence="10">SC-2020</strain>
    </source>
</reference>
<dbReference type="SUPFAM" id="SSF48264">
    <property type="entry name" value="Cytochrome P450"/>
    <property type="match status" value="1"/>
</dbReference>
<name>A0AAD6RQ12_9ROSI</name>
<dbReference type="GO" id="GO:0020037">
    <property type="term" value="F:heme binding"/>
    <property type="evidence" value="ECO:0007669"/>
    <property type="project" value="InterPro"/>
</dbReference>
<keyword evidence="8" id="KW-0503">Monooxygenase</keyword>
<evidence type="ECO:0000256" key="9">
    <source>
        <dbReference type="ARBA" id="ARBA00023136"/>
    </source>
</evidence>
<evidence type="ECO:0000256" key="3">
    <source>
        <dbReference type="ARBA" id="ARBA00010617"/>
    </source>
</evidence>
<evidence type="ECO:0000256" key="7">
    <source>
        <dbReference type="ARBA" id="ARBA00023004"/>
    </source>
</evidence>
<protein>
    <submittedName>
        <fullName evidence="10">Uncharacterized protein</fullName>
    </submittedName>
</protein>
<keyword evidence="9" id="KW-0472">Membrane</keyword>
<dbReference type="GO" id="GO:0005506">
    <property type="term" value="F:iron ion binding"/>
    <property type="evidence" value="ECO:0007669"/>
    <property type="project" value="InterPro"/>
</dbReference>
<evidence type="ECO:0000313" key="11">
    <source>
        <dbReference type="Proteomes" id="UP001164929"/>
    </source>
</evidence>
<keyword evidence="11" id="KW-1185">Reference proteome</keyword>
<dbReference type="Proteomes" id="UP001164929">
    <property type="component" value="Chromosome 1"/>
</dbReference>
<comment type="caution">
    <text evidence="10">The sequence shown here is derived from an EMBL/GenBank/DDBJ whole genome shotgun (WGS) entry which is preliminary data.</text>
</comment>
<evidence type="ECO:0000313" key="10">
    <source>
        <dbReference type="EMBL" id="KAJ7013034.1"/>
    </source>
</evidence>
<organism evidence="10 11">
    <name type="scientific">Populus alba x Populus x berolinensis</name>
    <dbReference type="NCBI Taxonomy" id="444605"/>
    <lineage>
        <taxon>Eukaryota</taxon>
        <taxon>Viridiplantae</taxon>
        <taxon>Streptophyta</taxon>
        <taxon>Embryophyta</taxon>
        <taxon>Tracheophyta</taxon>
        <taxon>Spermatophyta</taxon>
        <taxon>Magnoliopsida</taxon>
        <taxon>eudicotyledons</taxon>
        <taxon>Gunneridae</taxon>
        <taxon>Pentapetalae</taxon>
        <taxon>rosids</taxon>
        <taxon>fabids</taxon>
        <taxon>Malpighiales</taxon>
        <taxon>Salicaceae</taxon>
        <taxon>Saliceae</taxon>
        <taxon>Populus</taxon>
    </lineage>
</organism>
<evidence type="ECO:0000256" key="8">
    <source>
        <dbReference type="ARBA" id="ARBA00023033"/>
    </source>
</evidence>
<comment type="similarity">
    <text evidence="3">Belongs to the cytochrome P450 family.</text>
</comment>
<dbReference type="EMBL" id="JAQIZT010000001">
    <property type="protein sequence ID" value="KAJ7013034.1"/>
    <property type="molecule type" value="Genomic_DNA"/>
</dbReference>
<comment type="subcellular location">
    <subcellularLocation>
        <location evidence="2">Membrane</location>
    </subcellularLocation>
</comment>
<dbReference type="GO" id="GO:0016705">
    <property type="term" value="F:oxidoreductase activity, acting on paired donors, with incorporation or reduction of molecular oxygen"/>
    <property type="evidence" value="ECO:0007669"/>
    <property type="project" value="InterPro"/>
</dbReference>
<dbReference type="GO" id="GO:0016020">
    <property type="term" value="C:membrane"/>
    <property type="evidence" value="ECO:0007669"/>
    <property type="project" value="UniProtKB-SubCell"/>
</dbReference>
<evidence type="ECO:0000256" key="6">
    <source>
        <dbReference type="ARBA" id="ARBA00023002"/>
    </source>
</evidence>
<dbReference type="AlphaFoldDB" id="A0AAD6RQ12"/>
<sequence length="96" mass="11269">MAKEIFKINDLDFSSRPTFALNLLISYLMEPQDLSLYVLYGDYWKFTKKPFVTELLGPWQLERSCGDRREEFTRFMHKLLKKASKNNEAAVDLGAE</sequence>
<dbReference type="InterPro" id="IPR036396">
    <property type="entry name" value="Cyt_P450_sf"/>
</dbReference>
<proteinExistence type="inferred from homology"/>
<keyword evidence="4" id="KW-0349">Heme</keyword>
<keyword evidence="5" id="KW-0479">Metal-binding</keyword>
<keyword evidence="7" id="KW-0408">Iron</keyword>
<dbReference type="PANTHER" id="PTHR47943">
    <property type="entry name" value="CYTOCHROME P450 93A3-LIKE"/>
    <property type="match status" value="1"/>
</dbReference>
<accession>A0AAD6RQ12</accession>
<evidence type="ECO:0000256" key="4">
    <source>
        <dbReference type="ARBA" id="ARBA00022617"/>
    </source>
</evidence>
<keyword evidence="6" id="KW-0560">Oxidoreductase</keyword>
<evidence type="ECO:0000256" key="5">
    <source>
        <dbReference type="ARBA" id="ARBA00022723"/>
    </source>
</evidence>
<evidence type="ECO:0000256" key="1">
    <source>
        <dbReference type="ARBA" id="ARBA00001971"/>
    </source>
</evidence>
<dbReference type="PANTHER" id="PTHR47943:SF8">
    <property type="entry name" value="CYTOCHROME P450"/>
    <property type="match status" value="1"/>
</dbReference>